<feature type="transmembrane region" description="Helical" evidence="1">
    <location>
        <begin position="98"/>
        <end position="120"/>
    </location>
</feature>
<proteinExistence type="predicted"/>
<evidence type="ECO:0008006" key="3">
    <source>
        <dbReference type="Google" id="ProtNLM"/>
    </source>
</evidence>
<keyword evidence="1" id="KW-0812">Transmembrane</keyword>
<organism evidence="2">
    <name type="scientific">Thermogemmatispora argillosa</name>
    <dbReference type="NCBI Taxonomy" id="2045280"/>
    <lineage>
        <taxon>Bacteria</taxon>
        <taxon>Bacillati</taxon>
        <taxon>Chloroflexota</taxon>
        <taxon>Ktedonobacteria</taxon>
        <taxon>Thermogemmatisporales</taxon>
        <taxon>Thermogemmatisporaceae</taxon>
        <taxon>Thermogemmatispora</taxon>
    </lineage>
</organism>
<reference evidence="2" key="1">
    <citation type="submission" date="2018-12" db="EMBL/GenBank/DDBJ databases">
        <title>Novel natural products biosynthetic potential of the class Ktedonobacteria.</title>
        <authorList>
            <person name="Zheng Y."/>
            <person name="Saitou A."/>
            <person name="Wang C.M."/>
            <person name="Toyoda A."/>
            <person name="Minakuchi Y."/>
            <person name="Sekiguchi Y."/>
            <person name="Ueda K."/>
            <person name="Takano H."/>
            <person name="Sakai Y."/>
            <person name="Yokota A."/>
            <person name="Yabe S."/>
        </authorList>
    </citation>
    <scope>NUCLEOTIDE SEQUENCE</scope>
    <source>
        <strain evidence="2">A3-2</strain>
    </source>
</reference>
<evidence type="ECO:0000256" key="1">
    <source>
        <dbReference type="SAM" id="Phobius"/>
    </source>
</evidence>
<feature type="transmembrane region" description="Helical" evidence="1">
    <location>
        <begin position="214"/>
        <end position="233"/>
    </location>
</feature>
<evidence type="ECO:0000313" key="2">
    <source>
        <dbReference type="EMBL" id="BBH92205.1"/>
    </source>
</evidence>
<dbReference type="EMBL" id="AP019377">
    <property type="protein sequence ID" value="BBH92205.1"/>
    <property type="molecule type" value="Genomic_DNA"/>
</dbReference>
<keyword evidence="1" id="KW-0472">Membrane</keyword>
<sequence>MQCCQCGREIPDPLPMCPICGVIIADKGPPTEAEPREGEAGAATVERLPAMSATMRAGESGTPMADVGPAQQLAASPGVALTQPATQQPSLDPMRGRIGSGIALLGSILAFISLLLPWIAVTSTSPDGTVTTTTDVGPLNLDAMGLLTGWAVLYILLVMALLLLNLAVFIQRARRMLAGAGIAQLAVSLTGLLLCGPVAIALQAVQPEEDLGGGWVGLVGFITSLIGSIWILVDCLRAPKE</sequence>
<feature type="transmembrane region" description="Helical" evidence="1">
    <location>
        <begin position="182"/>
        <end position="202"/>
    </location>
</feature>
<dbReference type="AlphaFoldDB" id="A0A455T198"/>
<accession>A0A455T198</accession>
<protein>
    <recommendedName>
        <fullName evidence="3">Zinc-ribbon domain-containing protein</fullName>
    </recommendedName>
</protein>
<keyword evidence="1" id="KW-1133">Transmembrane helix</keyword>
<name>A0A455T198_9CHLR</name>
<feature type="transmembrane region" description="Helical" evidence="1">
    <location>
        <begin position="147"/>
        <end position="170"/>
    </location>
</feature>
<gene>
    <name evidence="2" type="ORF">KTA_04040</name>
</gene>